<reference evidence="1 2" key="1">
    <citation type="journal article" date="2019" name="Int. J. Syst. Evol. Microbiol.">
        <title>The Global Catalogue of Microorganisms (GCM) 10K type strain sequencing project: providing services to taxonomists for standard genome sequencing and annotation.</title>
        <authorList>
            <consortium name="The Broad Institute Genomics Platform"/>
            <consortium name="The Broad Institute Genome Sequencing Center for Infectious Disease"/>
            <person name="Wu L."/>
            <person name="Ma J."/>
        </authorList>
    </citation>
    <scope>NUCLEOTIDE SEQUENCE [LARGE SCALE GENOMIC DNA]</scope>
    <source>
        <strain evidence="1 2">PSRA2</strain>
    </source>
</reference>
<sequence>MDRISALRNIEDALSEFEAGEADLAATERRVRGVLRTYATSFEEQDAYRASGEGTVDGLVVLAPSPKAARERLRELVSDPDPFDVERVDR</sequence>
<gene>
    <name evidence="1" type="ORF">ACFQHK_12060</name>
</gene>
<dbReference type="Pfam" id="PF25252">
    <property type="entry name" value="DUF7854"/>
    <property type="match status" value="1"/>
</dbReference>
<dbReference type="RefSeq" id="WP_304448907.1">
    <property type="nucleotide sequence ID" value="NZ_JARRAH010000001.1"/>
</dbReference>
<dbReference type="EMBL" id="JBHSXM010000001">
    <property type="protein sequence ID" value="MFC6837240.1"/>
    <property type="molecule type" value="Genomic_DNA"/>
</dbReference>
<evidence type="ECO:0000313" key="2">
    <source>
        <dbReference type="Proteomes" id="UP001596406"/>
    </source>
</evidence>
<dbReference type="AlphaFoldDB" id="A0ABD5U9M8"/>
<accession>A0ABD5U9M8</accession>
<proteinExistence type="predicted"/>
<dbReference type="InterPro" id="IPR057176">
    <property type="entry name" value="DUF7854"/>
</dbReference>
<organism evidence="1 2">
    <name type="scientific">Halomarina ordinaria</name>
    <dbReference type="NCBI Taxonomy" id="3033939"/>
    <lineage>
        <taxon>Archaea</taxon>
        <taxon>Methanobacteriati</taxon>
        <taxon>Methanobacteriota</taxon>
        <taxon>Stenosarchaea group</taxon>
        <taxon>Halobacteria</taxon>
        <taxon>Halobacteriales</taxon>
        <taxon>Natronomonadaceae</taxon>
        <taxon>Halomarina</taxon>
    </lineage>
</organism>
<keyword evidence="2" id="KW-1185">Reference proteome</keyword>
<protein>
    <submittedName>
        <fullName evidence="1">Uncharacterized protein</fullName>
    </submittedName>
</protein>
<dbReference type="Proteomes" id="UP001596406">
    <property type="component" value="Unassembled WGS sequence"/>
</dbReference>
<name>A0ABD5U9M8_9EURY</name>
<comment type="caution">
    <text evidence="1">The sequence shown here is derived from an EMBL/GenBank/DDBJ whole genome shotgun (WGS) entry which is preliminary data.</text>
</comment>
<evidence type="ECO:0000313" key="1">
    <source>
        <dbReference type="EMBL" id="MFC6837240.1"/>
    </source>
</evidence>